<dbReference type="InterPro" id="IPR001611">
    <property type="entry name" value="Leu-rich_rpt"/>
</dbReference>
<dbReference type="Gene3D" id="3.80.10.10">
    <property type="entry name" value="Ribonuclease Inhibitor"/>
    <property type="match status" value="1"/>
</dbReference>
<dbReference type="Gene3D" id="3.60.10.10">
    <property type="entry name" value="Endonuclease/exonuclease/phosphatase"/>
    <property type="match status" value="1"/>
</dbReference>
<dbReference type="GO" id="GO:0004535">
    <property type="term" value="F:poly(A)-specific ribonuclease activity"/>
    <property type="evidence" value="ECO:0007669"/>
    <property type="project" value="UniProtKB-EC"/>
</dbReference>
<feature type="compositionally biased region" description="Polar residues" evidence="23">
    <location>
        <begin position="568"/>
        <end position="580"/>
    </location>
</feature>
<keyword evidence="7" id="KW-0963">Cytoplasm</keyword>
<evidence type="ECO:0000256" key="11">
    <source>
        <dbReference type="ARBA" id="ARBA00022737"/>
    </source>
</evidence>
<reference evidence="26" key="1">
    <citation type="submission" date="2020-11" db="EMBL/GenBank/DDBJ databases">
        <authorList>
            <consortium name="DOE Joint Genome Institute"/>
            <person name="Ahrendt S."/>
            <person name="Riley R."/>
            <person name="Andreopoulos W."/>
            <person name="LaButti K."/>
            <person name="Pangilinan J."/>
            <person name="Ruiz-duenas F.J."/>
            <person name="Barrasa J.M."/>
            <person name="Sanchez-Garcia M."/>
            <person name="Camarero S."/>
            <person name="Miyauchi S."/>
            <person name="Serrano A."/>
            <person name="Linde D."/>
            <person name="Babiker R."/>
            <person name="Drula E."/>
            <person name="Ayuso-Fernandez I."/>
            <person name="Pacheco R."/>
            <person name="Padilla G."/>
            <person name="Ferreira P."/>
            <person name="Barriuso J."/>
            <person name="Kellner H."/>
            <person name="Castanera R."/>
            <person name="Alfaro M."/>
            <person name="Ramirez L."/>
            <person name="Pisabarro A.G."/>
            <person name="Kuo A."/>
            <person name="Tritt A."/>
            <person name="Lipzen A."/>
            <person name="He G."/>
            <person name="Yan M."/>
            <person name="Ng V."/>
            <person name="Cullen D."/>
            <person name="Martin F."/>
            <person name="Rosso M.-N."/>
            <person name="Henrissat B."/>
            <person name="Hibbett D."/>
            <person name="Martinez A.T."/>
            <person name="Grigoriev I.V."/>
        </authorList>
    </citation>
    <scope>NUCLEOTIDE SEQUENCE</scope>
    <source>
        <strain evidence="26">AH 44721</strain>
    </source>
</reference>
<evidence type="ECO:0000256" key="8">
    <source>
        <dbReference type="ARBA" id="ARBA00022614"/>
    </source>
</evidence>
<dbReference type="InterPro" id="IPR050410">
    <property type="entry name" value="CCR4/nocturin_mRNA_transcr"/>
</dbReference>
<comment type="catalytic activity">
    <reaction evidence="1">
        <text>Exonucleolytic cleavage of poly(A) to 5'-AMP.</text>
        <dbReference type="EC" id="3.1.13.4"/>
    </reaction>
</comment>
<keyword evidence="14" id="KW-0460">Magnesium</keyword>
<comment type="similarity">
    <text evidence="5">Belongs to the CCR4/nocturin family.</text>
</comment>
<dbReference type="Proteomes" id="UP000724874">
    <property type="component" value="Unassembled WGS sequence"/>
</dbReference>
<feature type="compositionally biased region" description="Basic residues" evidence="23">
    <location>
        <begin position="55"/>
        <end position="71"/>
    </location>
</feature>
<evidence type="ECO:0000256" key="2">
    <source>
        <dbReference type="ARBA" id="ARBA00001946"/>
    </source>
</evidence>
<keyword evidence="24" id="KW-1133">Transmembrane helix</keyword>
<dbReference type="InterPro" id="IPR032675">
    <property type="entry name" value="LRR_dom_sf"/>
</dbReference>
<keyword evidence="24" id="KW-0812">Transmembrane</keyword>
<keyword evidence="17" id="KW-0804">Transcription</keyword>
<evidence type="ECO:0000256" key="5">
    <source>
        <dbReference type="ARBA" id="ARBA00010774"/>
    </source>
</evidence>
<keyword evidence="26" id="KW-0255">Endonuclease</keyword>
<dbReference type="SUPFAM" id="SSF52058">
    <property type="entry name" value="L domain-like"/>
    <property type="match status" value="1"/>
</dbReference>
<gene>
    <name evidence="26" type="ORF">CPB84DRAFT_1292353</name>
</gene>
<dbReference type="Pfam" id="PF13855">
    <property type="entry name" value="LRR_8"/>
    <property type="match status" value="1"/>
</dbReference>
<evidence type="ECO:0000256" key="9">
    <source>
        <dbReference type="ARBA" id="ARBA00022722"/>
    </source>
</evidence>
<evidence type="ECO:0000256" key="3">
    <source>
        <dbReference type="ARBA" id="ARBA00004123"/>
    </source>
</evidence>
<dbReference type="PANTHER" id="PTHR12121:SF100">
    <property type="entry name" value="POLY(A)-SPECIFIC RIBONUCLEASE"/>
    <property type="match status" value="1"/>
</dbReference>
<feature type="region of interest" description="Disordered" evidence="23">
    <location>
        <begin position="1"/>
        <end position="102"/>
    </location>
</feature>
<keyword evidence="27" id="KW-1185">Reference proteome</keyword>
<keyword evidence="13" id="KW-0269">Exonuclease</keyword>
<keyword evidence="16" id="KW-0805">Transcription regulation</keyword>
<keyword evidence="11" id="KW-0677">Repeat</keyword>
<evidence type="ECO:0000256" key="14">
    <source>
        <dbReference type="ARBA" id="ARBA00022842"/>
    </source>
</evidence>
<evidence type="ECO:0000256" key="18">
    <source>
        <dbReference type="ARBA" id="ARBA00023242"/>
    </source>
</evidence>
<evidence type="ECO:0000256" key="21">
    <source>
        <dbReference type="ARBA" id="ARBA00031469"/>
    </source>
</evidence>
<evidence type="ECO:0000256" key="19">
    <source>
        <dbReference type="ARBA" id="ARBA00023475"/>
    </source>
</evidence>
<dbReference type="InterPro" id="IPR036691">
    <property type="entry name" value="Endo/exonu/phosph_ase_sf"/>
</dbReference>
<evidence type="ECO:0000256" key="17">
    <source>
        <dbReference type="ARBA" id="ARBA00023163"/>
    </source>
</evidence>
<feature type="region of interest" description="Disordered" evidence="23">
    <location>
        <begin position="560"/>
        <end position="627"/>
    </location>
</feature>
<keyword evidence="24" id="KW-0472">Membrane</keyword>
<feature type="transmembrane region" description="Helical" evidence="24">
    <location>
        <begin position="816"/>
        <end position="836"/>
    </location>
</feature>
<dbReference type="CDD" id="cd09097">
    <property type="entry name" value="Deadenylase_CCR4"/>
    <property type="match status" value="1"/>
</dbReference>
<evidence type="ECO:0000256" key="10">
    <source>
        <dbReference type="ARBA" id="ARBA00022723"/>
    </source>
</evidence>
<name>A0A9P5TKT1_GYMJU</name>
<evidence type="ECO:0000256" key="4">
    <source>
        <dbReference type="ARBA" id="ARBA00004496"/>
    </source>
</evidence>
<keyword evidence="10" id="KW-0479">Metal-binding</keyword>
<keyword evidence="15" id="KW-0694">RNA-binding</keyword>
<evidence type="ECO:0000256" key="24">
    <source>
        <dbReference type="SAM" id="Phobius"/>
    </source>
</evidence>
<evidence type="ECO:0000256" key="12">
    <source>
        <dbReference type="ARBA" id="ARBA00022801"/>
    </source>
</evidence>
<evidence type="ECO:0000256" key="13">
    <source>
        <dbReference type="ARBA" id="ARBA00022839"/>
    </source>
</evidence>
<evidence type="ECO:0000256" key="7">
    <source>
        <dbReference type="ARBA" id="ARBA00022490"/>
    </source>
</evidence>
<comment type="subcellular location">
    <subcellularLocation>
        <location evidence="4">Cytoplasm</location>
    </subcellularLocation>
    <subcellularLocation>
        <location evidence="3">Nucleus</location>
    </subcellularLocation>
</comment>
<feature type="compositionally biased region" description="Low complexity" evidence="23">
    <location>
        <begin position="601"/>
        <end position="614"/>
    </location>
</feature>
<feature type="domain" description="Endonuclease/exonuclease/phosphatase" evidence="25">
    <location>
        <begin position="371"/>
        <end position="750"/>
    </location>
</feature>
<organism evidence="26 27">
    <name type="scientific">Gymnopilus junonius</name>
    <name type="common">Spectacular rustgill mushroom</name>
    <name type="synonym">Gymnopilus spectabilis subsp. junonius</name>
    <dbReference type="NCBI Taxonomy" id="109634"/>
    <lineage>
        <taxon>Eukaryota</taxon>
        <taxon>Fungi</taxon>
        <taxon>Dikarya</taxon>
        <taxon>Basidiomycota</taxon>
        <taxon>Agaricomycotina</taxon>
        <taxon>Agaricomycetes</taxon>
        <taxon>Agaricomycetidae</taxon>
        <taxon>Agaricales</taxon>
        <taxon>Agaricineae</taxon>
        <taxon>Hymenogastraceae</taxon>
        <taxon>Gymnopilus</taxon>
    </lineage>
</organism>
<evidence type="ECO:0000256" key="16">
    <source>
        <dbReference type="ARBA" id="ARBA00023015"/>
    </source>
</evidence>
<dbReference type="GO" id="GO:0003723">
    <property type="term" value="F:RNA binding"/>
    <property type="evidence" value="ECO:0007669"/>
    <property type="project" value="UniProtKB-KW"/>
</dbReference>
<evidence type="ECO:0000313" key="26">
    <source>
        <dbReference type="EMBL" id="KAF8894322.1"/>
    </source>
</evidence>
<dbReference type="AlphaFoldDB" id="A0A9P5TKT1"/>
<accession>A0A9P5TKT1</accession>
<comment type="cofactor">
    <cofactor evidence="2">
        <name>Mg(2+)</name>
        <dbReference type="ChEBI" id="CHEBI:18420"/>
    </cofactor>
</comment>
<sequence>MYYPQQSPGIPHKLANHHDSNPWRLPMLPGQQSSVGPPPPSPGYALYTNGAIQHHPAHHPLQHPPLQHHHQNSMSHYPSPPNQHTHQQHLLAAQGSPASATPVVTPQWQNQLMKCEMVRASRSPFHRARASAMASRTVAKSAIPITNPNLIKPPPTPEQSNGNVSDGSPEASPVNGNGTVVSQRPSTPGPLVEASRPTAIKPPENTWTSLDMGGVNIKNLPPTSGLFHFTFLINLYLNHNSLQSVPPEISKLRHLELLDLSANGLSSLPPELGMLTQLKELYLFDNHLTTIPPQFGSLHQLQTLGIEGNPLDQMLKSIVQKDGTRALISYLRDNCPVDFDPPERVWKSLITPQEQEVLSKDPNVETCSIMCYNILCERCATEKIYGYTPSWALAWSYRKQRILEEILKYDLDFICLQEMDIAQYEDFFTPSLAQHGYEGAFWPKARYKNVKDADKRLVDGCATFFKADKYKLVEKHLLEFSAMAMQRQDFKKTDDMFNRVLGKDHLAVICLLENKITGTRFIVANTHIHWDAAYRDVKLVQVALLVEEVEKIAHHFSKYPPPAPSGYAPTTPSVSETPSVNGVDDALEANSPLAASPDEASSSSNMQSPLSQSQPPTPAPNHRPPPIYTDGSKIPLIICGDFNSFIHSGVYEFLNNGSVPPTHEDFMSHTYGRYTSEGPRHKLGLKSAYSGPGAPGDLLITNHTPGFRGHIDYVWYSAANMAVNKVLSEIDRTYLDKVVGFPNPHFPSDHVAIAAEFRIKPPRETAPPRQPPNRLPHRRIFQDPKELGIRSAKALTTPYFFSPSHSLYYMQTEGFLLYYLSFLISFYRPLLYTILFV</sequence>
<evidence type="ECO:0000313" key="27">
    <source>
        <dbReference type="Proteomes" id="UP000724874"/>
    </source>
</evidence>
<dbReference type="PANTHER" id="PTHR12121">
    <property type="entry name" value="CARBON CATABOLITE REPRESSOR PROTEIN 4"/>
    <property type="match status" value="1"/>
</dbReference>
<dbReference type="EC" id="3.1.13.4" evidence="6"/>
<dbReference type="GO" id="GO:0005737">
    <property type="term" value="C:cytoplasm"/>
    <property type="evidence" value="ECO:0007669"/>
    <property type="project" value="UniProtKB-SubCell"/>
</dbReference>
<protein>
    <recommendedName>
        <fullName evidence="19">CCR4-Not complex 3'-5'-exoribonuclease subunit Ccr4</fullName>
        <ecNumber evidence="6">3.1.13.4</ecNumber>
    </recommendedName>
    <alternativeName>
        <fullName evidence="20">Carbon catabolite repressor protein 4</fullName>
    </alternativeName>
    <alternativeName>
        <fullName evidence="21">Cytoplasmic deadenylase</fullName>
    </alternativeName>
    <alternativeName>
        <fullName evidence="22">Glucose-repressible alcohol dehydrogenase transcriptional effector</fullName>
    </alternativeName>
</protein>
<dbReference type="InterPro" id="IPR003591">
    <property type="entry name" value="Leu-rich_rpt_typical-subtyp"/>
</dbReference>
<keyword evidence="18" id="KW-0539">Nucleus</keyword>
<dbReference type="EMBL" id="JADNYJ010000064">
    <property type="protein sequence ID" value="KAF8894322.1"/>
    <property type="molecule type" value="Genomic_DNA"/>
</dbReference>
<proteinExistence type="inferred from homology"/>
<evidence type="ECO:0000256" key="15">
    <source>
        <dbReference type="ARBA" id="ARBA00022884"/>
    </source>
</evidence>
<evidence type="ECO:0000256" key="23">
    <source>
        <dbReference type="SAM" id="MobiDB-lite"/>
    </source>
</evidence>
<evidence type="ECO:0000256" key="22">
    <source>
        <dbReference type="ARBA" id="ARBA00033317"/>
    </source>
</evidence>
<keyword evidence="12" id="KW-0378">Hydrolase</keyword>
<dbReference type="InterPro" id="IPR005135">
    <property type="entry name" value="Endo/exonuclease/phosphatase"/>
</dbReference>
<dbReference type="GO" id="GO:0046872">
    <property type="term" value="F:metal ion binding"/>
    <property type="evidence" value="ECO:0007669"/>
    <property type="project" value="UniProtKB-KW"/>
</dbReference>
<comment type="caution">
    <text evidence="26">The sequence shown here is derived from an EMBL/GenBank/DDBJ whole genome shotgun (WGS) entry which is preliminary data.</text>
</comment>
<dbReference type="OrthoDB" id="428734at2759"/>
<feature type="compositionally biased region" description="Low complexity" evidence="23">
    <location>
        <begin position="83"/>
        <end position="94"/>
    </location>
</feature>
<keyword evidence="9" id="KW-0540">Nuclease</keyword>
<evidence type="ECO:0000256" key="1">
    <source>
        <dbReference type="ARBA" id="ARBA00001663"/>
    </source>
</evidence>
<dbReference type="SUPFAM" id="SSF56219">
    <property type="entry name" value="DNase I-like"/>
    <property type="match status" value="1"/>
</dbReference>
<dbReference type="SMART" id="SM00369">
    <property type="entry name" value="LRR_TYP"/>
    <property type="match status" value="4"/>
</dbReference>
<feature type="region of interest" description="Disordered" evidence="23">
    <location>
        <begin position="145"/>
        <end position="205"/>
    </location>
</feature>
<keyword evidence="8" id="KW-0433">Leucine-rich repeat</keyword>
<feature type="compositionally biased region" description="Polar residues" evidence="23">
    <location>
        <begin position="174"/>
        <end position="186"/>
    </location>
</feature>
<evidence type="ECO:0000259" key="25">
    <source>
        <dbReference type="Pfam" id="PF03372"/>
    </source>
</evidence>
<dbReference type="GO" id="GO:0004519">
    <property type="term" value="F:endonuclease activity"/>
    <property type="evidence" value="ECO:0007669"/>
    <property type="project" value="UniProtKB-KW"/>
</dbReference>
<dbReference type="GO" id="GO:0005634">
    <property type="term" value="C:nucleus"/>
    <property type="evidence" value="ECO:0007669"/>
    <property type="project" value="UniProtKB-SubCell"/>
</dbReference>
<evidence type="ECO:0000256" key="20">
    <source>
        <dbReference type="ARBA" id="ARBA00030493"/>
    </source>
</evidence>
<dbReference type="Pfam" id="PF03372">
    <property type="entry name" value="Exo_endo_phos"/>
    <property type="match status" value="1"/>
</dbReference>
<feature type="compositionally biased region" description="Pro residues" evidence="23">
    <location>
        <begin position="615"/>
        <end position="627"/>
    </location>
</feature>
<evidence type="ECO:0000256" key="6">
    <source>
        <dbReference type="ARBA" id="ARBA00012161"/>
    </source>
</evidence>
<dbReference type="PROSITE" id="PS51450">
    <property type="entry name" value="LRR"/>
    <property type="match status" value="2"/>
</dbReference>